<sequence>MRLNVEKVGKMLKERGWSEVMFARKLNLDYSYVYRVMRGERGVGKKFLAGLMKFCEKEGLNFKDFIFLD</sequence>
<dbReference type="Proteomes" id="UP000267250">
    <property type="component" value="Chromosome"/>
</dbReference>
<dbReference type="AlphaFoldDB" id="A0A3Q9HP05"/>
<dbReference type="KEGG" id="aft:BBF96_02475"/>
<dbReference type="RefSeq" id="WP_127015689.1">
    <property type="nucleotide sequence ID" value="NZ_CP016379.1"/>
</dbReference>
<evidence type="ECO:0000313" key="1">
    <source>
        <dbReference type="EMBL" id="AZR72356.1"/>
    </source>
</evidence>
<organism evidence="1 2">
    <name type="scientific">Anoxybacter fermentans</name>
    <dbReference type="NCBI Taxonomy" id="1323375"/>
    <lineage>
        <taxon>Bacteria</taxon>
        <taxon>Bacillati</taxon>
        <taxon>Bacillota</taxon>
        <taxon>Clostridia</taxon>
        <taxon>Halanaerobiales</taxon>
        <taxon>Anoxybacter</taxon>
    </lineage>
</organism>
<proteinExistence type="predicted"/>
<dbReference type="GO" id="GO:0003677">
    <property type="term" value="F:DNA binding"/>
    <property type="evidence" value="ECO:0007669"/>
    <property type="project" value="InterPro"/>
</dbReference>
<dbReference type="OrthoDB" id="1913010at2"/>
<dbReference type="EMBL" id="CP016379">
    <property type="protein sequence ID" value="AZR72356.1"/>
    <property type="molecule type" value="Genomic_DNA"/>
</dbReference>
<accession>A0A3Q9HP05</accession>
<gene>
    <name evidence="1" type="ORF">BBF96_02475</name>
</gene>
<keyword evidence="2" id="KW-1185">Reference proteome</keyword>
<reference evidence="1 2" key="1">
    <citation type="submission" date="2016-07" db="EMBL/GenBank/DDBJ databases">
        <title>Genome and transcriptome analysis of iron-reducing fermentative bacteria Anoxybacter fermentans.</title>
        <authorList>
            <person name="Zeng X."/>
            <person name="Shao Z."/>
        </authorList>
    </citation>
    <scope>NUCLEOTIDE SEQUENCE [LARGE SCALE GENOMIC DNA]</scope>
    <source>
        <strain evidence="1 2">DY22613</strain>
    </source>
</reference>
<evidence type="ECO:0000313" key="2">
    <source>
        <dbReference type="Proteomes" id="UP000267250"/>
    </source>
</evidence>
<dbReference type="InterPro" id="IPR010982">
    <property type="entry name" value="Lambda_DNA-bd_dom_sf"/>
</dbReference>
<name>A0A3Q9HP05_9FIRM</name>
<dbReference type="SUPFAM" id="SSF47413">
    <property type="entry name" value="lambda repressor-like DNA-binding domains"/>
    <property type="match status" value="1"/>
</dbReference>
<protein>
    <submittedName>
        <fullName evidence="1">Uncharacterized protein</fullName>
    </submittedName>
</protein>